<feature type="region of interest" description="Disordered" evidence="1">
    <location>
        <begin position="163"/>
        <end position="196"/>
    </location>
</feature>
<dbReference type="HOGENOM" id="CLU_094108_1_0_11"/>
<accession>Z9JR68</accession>
<dbReference type="CDD" id="cd07344">
    <property type="entry name" value="M48_yhfN_like"/>
    <property type="match status" value="1"/>
</dbReference>
<dbReference type="AlphaFoldDB" id="Z9JR68"/>
<name>Z9JR68_9MICO</name>
<dbReference type="STRING" id="396014.BF93_02170"/>
<dbReference type="GO" id="GO:0016787">
    <property type="term" value="F:hydrolase activity"/>
    <property type="evidence" value="ECO:0007669"/>
    <property type="project" value="UniProtKB-KW"/>
</dbReference>
<keyword evidence="4" id="KW-1185">Reference proteome</keyword>
<dbReference type="PANTHER" id="PTHR30399:SF1">
    <property type="entry name" value="UTP PYROPHOSPHATASE"/>
    <property type="match status" value="1"/>
</dbReference>
<dbReference type="eggNOG" id="COG1451">
    <property type="taxonomic scope" value="Bacteria"/>
</dbReference>
<feature type="domain" description="YgjP-like metallopeptidase" evidence="2">
    <location>
        <begin position="76"/>
        <end position="149"/>
    </location>
</feature>
<feature type="compositionally biased region" description="Acidic residues" evidence="1">
    <location>
        <begin position="167"/>
        <end position="184"/>
    </location>
</feature>
<evidence type="ECO:0000259" key="2">
    <source>
        <dbReference type="Pfam" id="PF01863"/>
    </source>
</evidence>
<dbReference type="EMBL" id="JDYK01000013">
    <property type="protein sequence ID" value="EWS80679.1"/>
    <property type="molecule type" value="Genomic_DNA"/>
</dbReference>
<dbReference type="InterPro" id="IPR053136">
    <property type="entry name" value="UTP_pyrophosphatase-like"/>
</dbReference>
<evidence type="ECO:0000256" key="1">
    <source>
        <dbReference type="SAM" id="MobiDB-lite"/>
    </source>
</evidence>
<dbReference type="Gene3D" id="3.30.2010.10">
    <property type="entry name" value="Metalloproteases ('zincins'), catalytic domain"/>
    <property type="match status" value="1"/>
</dbReference>
<dbReference type="Pfam" id="PF01863">
    <property type="entry name" value="YgjP-like"/>
    <property type="match status" value="1"/>
</dbReference>
<organism evidence="3 4">
    <name type="scientific">Brachybacterium phenoliresistens</name>
    <dbReference type="NCBI Taxonomy" id="396014"/>
    <lineage>
        <taxon>Bacteria</taxon>
        <taxon>Bacillati</taxon>
        <taxon>Actinomycetota</taxon>
        <taxon>Actinomycetes</taxon>
        <taxon>Micrococcales</taxon>
        <taxon>Dermabacteraceae</taxon>
        <taxon>Brachybacterium</taxon>
    </lineage>
</organism>
<dbReference type="Proteomes" id="UP000023067">
    <property type="component" value="Unassembled WGS sequence"/>
</dbReference>
<dbReference type="OrthoDB" id="9811177at2"/>
<sequence length="196" mass="22263">MRRSARRTRSISITRRDGDLVVAMPASFGAREEREWVTRMIEQLSRKEAVRAPRDRSDRDLMRLARRLSEEHFSGQARPLSVTWSSRQNRRWGSCTPSERTIRLSHRLQGMPTWVLEAVLVHELAHLFVPGHGPAFQELVNRYPRTERARGFLEGVAHAQDWKLDLEGDEGDEGGEGDVGEEGDLPGAPRAGSDRS</sequence>
<protein>
    <submittedName>
        <fullName evidence="3">Metal-dependent hydrolase</fullName>
    </submittedName>
</protein>
<gene>
    <name evidence="3" type="ORF">BF93_02170</name>
</gene>
<comment type="caution">
    <text evidence="3">The sequence shown here is derived from an EMBL/GenBank/DDBJ whole genome shotgun (WGS) entry which is preliminary data.</text>
</comment>
<keyword evidence="3" id="KW-0378">Hydrolase</keyword>
<reference evidence="3 4" key="1">
    <citation type="submission" date="2014-02" db="EMBL/GenBank/DDBJ databases">
        <title>Genome sequence of Brachybacterium phenoliresistens strain W13A50.</title>
        <authorList>
            <person name="Wang X."/>
        </authorList>
    </citation>
    <scope>NUCLEOTIDE SEQUENCE [LARGE SCALE GENOMIC DNA]</scope>
    <source>
        <strain evidence="3 4">W13A50</strain>
    </source>
</reference>
<proteinExistence type="predicted"/>
<evidence type="ECO:0000313" key="4">
    <source>
        <dbReference type="Proteomes" id="UP000023067"/>
    </source>
</evidence>
<dbReference type="PANTHER" id="PTHR30399">
    <property type="entry name" value="UNCHARACTERIZED PROTEIN YGJP"/>
    <property type="match status" value="1"/>
</dbReference>
<dbReference type="PATRIC" id="fig|396014.3.peg.2468"/>
<evidence type="ECO:0000313" key="3">
    <source>
        <dbReference type="EMBL" id="EWS80679.1"/>
    </source>
</evidence>
<dbReference type="InterPro" id="IPR002725">
    <property type="entry name" value="YgjP-like_metallopeptidase"/>
</dbReference>